<dbReference type="EMBL" id="UZAH01027051">
    <property type="protein sequence ID" value="VDO88111.1"/>
    <property type="molecule type" value="Genomic_DNA"/>
</dbReference>
<dbReference type="OrthoDB" id="10051774at2759"/>
<protein>
    <submittedName>
        <fullName evidence="6">Sushi domain-containing protein</fullName>
    </submittedName>
</protein>
<dbReference type="InterPro" id="IPR035976">
    <property type="entry name" value="Sushi/SCR/CCP_sf"/>
</dbReference>
<dbReference type="Proteomes" id="UP000050761">
    <property type="component" value="Unassembled WGS sequence"/>
</dbReference>
<keyword evidence="2" id="KW-0732">Signal</keyword>
<dbReference type="CDD" id="cd00033">
    <property type="entry name" value="CCP"/>
    <property type="match status" value="1"/>
</dbReference>
<evidence type="ECO:0000313" key="4">
    <source>
        <dbReference type="EMBL" id="VDO88111.1"/>
    </source>
</evidence>
<evidence type="ECO:0000256" key="1">
    <source>
        <dbReference type="ARBA" id="ARBA00023157"/>
    </source>
</evidence>
<dbReference type="WBParaSite" id="HPBE_0001129501-mRNA-1">
    <property type="protein sequence ID" value="HPBE_0001129501-mRNA-1"/>
    <property type="gene ID" value="HPBE_0001129501"/>
</dbReference>
<reference evidence="6" key="2">
    <citation type="submission" date="2019-09" db="UniProtKB">
        <authorList>
            <consortium name="WormBaseParasite"/>
        </authorList>
    </citation>
    <scope>IDENTIFICATION</scope>
</reference>
<accession>A0A3P7YKS7</accession>
<dbReference type="SUPFAM" id="SSF57535">
    <property type="entry name" value="Complement control module/SCR domain"/>
    <property type="match status" value="1"/>
</dbReference>
<organism evidence="5 6">
    <name type="scientific">Heligmosomoides polygyrus</name>
    <name type="common">Parasitic roundworm</name>
    <dbReference type="NCBI Taxonomy" id="6339"/>
    <lineage>
        <taxon>Eukaryota</taxon>
        <taxon>Metazoa</taxon>
        <taxon>Ecdysozoa</taxon>
        <taxon>Nematoda</taxon>
        <taxon>Chromadorea</taxon>
        <taxon>Rhabditida</taxon>
        <taxon>Rhabditina</taxon>
        <taxon>Rhabditomorpha</taxon>
        <taxon>Strongyloidea</taxon>
        <taxon>Heligmosomidae</taxon>
        <taxon>Heligmosomoides</taxon>
    </lineage>
</organism>
<feature type="signal peptide" evidence="2">
    <location>
        <begin position="1"/>
        <end position="17"/>
    </location>
</feature>
<name>A0A183FTC0_HELPZ</name>
<proteinExistence type="predicted"/>
<dbReference type="Pfam" id="PF00084">
    <property type="entry name" value="Sushi"/>
    <property type="match status" value="1"/>
</dbReference>
<sequence length="89" mass="10052">MMRLLVLLLALCILVSSAPNYQNKDCQTGFPPSPHRTVTYKKGTATKKGPPYLHRTVAYAKCDPGYTRQGYHTSECQFGEWERELGKCV</sequence>
<evidence type="ECO:0000313" key="5">
    <source>
        <dbReference type="Proteomes" id="UP000050761"/>
    </source>
</evidence>
<evidence type="ECO:0000259" key="3">
    <source>
        <dbReference type="SMART" id="SM00032"/>
    </source>
</evidence>
<feature type="chain" id="PRO_5044551639" evidence="2">
    <location>
        <begin position="18"/>
        <end position="89"/>
    </location>
</feature>
<reference evidence="4 5" key="1">
    <citation type="submission" date="2018-11" db="EMBL/GenBank/DDBJ databases">
        <authorList>
            <consortium name="Pathogen Informatics"/>
        </authorList>
    </citation>
    <scope>NUCLEOTIDE SEQUENCE [LARGE SCALE GENOMIC DNA]</scope>
</reference>
<dbReference type="AlphaFoldDB" id="A0A183FTC0"/>
<dbReference type="SMART" id="SM00032">
    <property type="entry name" value="CCP"/>
    <property type="match status" value="1"/>
</dbReference>
<dbReference type="InterPro" id="IPR000436">
    <property type="entry name" value="Sushi_SCR_CCP_dom"/>
</dbReference>
<evidence type="ECO:0000313" key="6">
    <source>
        <dbReference type="WBParaSite" id="HPBE_0001129501-mRNA-1"/>
    </source>
</evidence>
<dbReference type="Gene3D" id="2.10.70.10">
    <property type="entry name" value="Complement Module, domain 1"/>
    <property type="match status" value="1"/>
</dbReference>
<feature type="domain" description="Sushi" evidence="3">
    <location>
        <begin position="26"/>
        <end position="88"/>
    </location>
</feature>
<keyword evidence="1" id="KW-1015">Disulfide bond</keyword>
<evidence type="ECO:0000256" key="2">
    <source>
        <dbReference type="SAM" id="SignalP"/>
    </source>
</evidence>
<keyword evidence="5" id="KW-1185">Reference proteome</keyword>
<accession>A0A183FTC0</accession>
<gene>
    <name evidence="4" type="ORF">HPBE_LOCUS11296</name>
</gene>